<reference evidence="1 2" key="1">
    <citation type="submission" date="2018-11" db="EMBL/GenBank/DDBJ databases">
        <title>Genome sequence of Apiotrichum porosum DSM 27194.</title>
        <authorList>
            <person name="Aliyu H."/>
            <person name="Gorte O."/>
            <person name="Ochsenreither K."/>
        </authorList>
    </citation>
    <scope>NUCLEOTIDE SEQUENCE [LARGE SCALE GENOMIC DNA]</scope>
    <source>
        <strain evidence="1 2">DSM 27194</strain>
    </source>
</reference>
<protein>
    <submittedName>
        <fullName evidence="1">Uncharacterized protein</fullName>
    </submittedName>
</protein>
<comment type="caution">
    <text evidence="1">The sequence shown here is derived from an EMBL/GenBank/DDBJ whole genome shotgun (WGS) entry which is preliminary data.</text>
</comment>
<dbReference type="EMBL" id="RSCE01000001">
    <property type="protein sequence ID" value="RSH88323.1"/>
    <property type="molecule type" value="Genomic_DNA"/>
</dbReference>
<organism evidence="1 2">
    <name type="scientific">Apiotrichum porosum</name>
    <dbReference type="NCBI Taxonomy" id="105984"/>
    <lineage>
        <taxon>Eukaryota</taxon>
        <taxon>Fungi</taxon>
        <taxon>Dikarya</taxon>
        <taxon>Basidiomycota</taxon>
        <taxon>Agaricomycotina</taxon>
        <taxon>Tremellomycetes</taxon>
        <taxon>Trichosporonales</taxon>
        <taxon>Trichosporonaceae</taxon>
        <taxon>Apiotrichum</taxon>
    </lineage>
</organism>
<dbReference type="RefSeq" id="XP_028480531.1">
    <property type="nucleotide sequence ID" value="XM_028616674.1"/>
</dbReference>
<dbReference type="AlphaFoldDB" id="A0A427YB39"/>
<dbReference type="Proteomes" id="UP000279236">
    <property type="component" value="Unassembled WGS sequence"/>
</dbReference>
<evidence type="ECO:0000313" key="1">
    <source>
        <dbReference type="EMBL" id="RSH88323.1"/>
    </source>
</evidence>
<accession>A0A427YB39</accession>
<dbReference type="OrthoDB" id="3142225at2759"/>
<name>A0A427YB39_9TREE</name>
<evidence type="ECO:0000313" key="2">
    <source>
        <dbReference type="Proteomes" id="UP000279236"/>
    </source>
</evidence>
<keyword evidence="2" id="KW-1185">Reference proteome</keyword>
<dbReference type="STRING" id="105984.A0A427YB39"/>
<proteinExistence type="predicted"/>
<sequence>MKHASSDPKQIYLKLQQLRTMKFSLILPLAWVLTLTSLVTPVAAGEWKCNGSWGDGALMRHSFTFTGYCEERWGQCFLDGLRSNGLIIHNWQCWKRDDGRWQVDFSTTRLLGSAAAYAIYTVSGSWPQCWDGK</sequence>
<dbReference type="GeneID" id="39585403"/>
<gene>
    <name evidence="1" type="ORF">EHS24_000860</name>
</gene>